<dbReference type="Gene3D" id="1.10.10.60">
    <property type="entry name" value="Homeodomain-like"/>
    <property type="match status" value="1"/>
</dbReference>
<dbReference type="InterPro" id="IPR009057">
    <property type="entry name" value="Homeodomain-like_sf"/>
</dbReference>
<dbReference type="EMBL" id="JABBNU010000016">
    <property type="protein sequence ID" value="NMM50790.1"/>
    <property type="molecule type" value="Genomic_DNA"/>
</dbReference>
<dbReference type="Pfam" id="PF12833">
    <property type="entry name" value="HTH_18"/>
    <property type="match status" value="1"/>
</dbReference>
<dbReference type="AlphaFoldDB" id="A0A848J8H4"/>
<protein>
    <submittedName>
        <fullName evidence="5">Helix-turn-helix transcriptional regulator</fullName>
    </submittedName>
</protein>
<dbReference type="InterPro" id="IPR054015">
    <property type="entry name" value="ExsA-like_N"/>
</dbReference>
<reference evidence="5 6" key="1">
    <citation type="submission" date="2020-04" db="EMBL/GenBank/DDBJ databases">
        <title>Flammeovirgaceae bacterium KN852 isolated from deep sea.</title>
        <authorList>
            <person name="Zhang D.-C."/>
        </authorList>
    </citation>
    <scope>NUCLEOTIDE SEQUENCE [LARGE SCALE GENOMIC DNA]</scope>
    <source>
        <strain evidence="5 6">KN852</strain>
    </source>
</reference>
<dbReference type="PANTHER" id="PTHR43280">
    <property type="entry name" value="ARAC-FAMILY TRANSCRIPTIONAL REGULATOR"/>
    <property type="match status" value="1"/>
</dbReference>
<name>A0A848J8H4_9BACT</name>
<keyword evidence="3" id="KW-0804">Transcription</keyword>
<evidence type="ECO:0000313" key="5">
    <source>
        <dbReference type="EMBL" id="NMM50790.1"/>
    </source>
</evidence>
<evidence type="ECO:0000259" key="4">
    <source>
        <dbReference type="PROSITE" id="PS01124"/>
    </source>
</evidence>
<dbReference type="InterPro" id="IPR018060">
    <property type="entry name" value="HTH_AraC"/>
</dbReference>
<dbReference type="RefSeq" id="WP_169685156.1">
    <property type="nucleotide sequence ID" value="NZ_JABBNU010000016.1"/>
</dbReference>
<sequence length="289" mass="33512">MLDLYGYLQASNDYKKLQINDLLFIEYKCLVEEVRAGIWSDANYFVFVTSGKKMWRSIENDYIVEAGDSLFVKKGANLVHQFFDEDYCALMVFIPDDFIKKFIHRFSAIVSKTVSNNESQTDAVIRIQLDTYLEAYINSLAAFLSSPSYPDKNLLHLKFEELLLNIFTNPIHKELACYLLSINKEQSAQIQQIMEENYAYCLNLDQYAELCNMSLSTFKRNFQELYKTSPGKWLANKRLDLASHLLKTTDKPINLIGFECGFEDPSSFTRAFKLRFNCTPVHFRSTVIS</sequence>
<feature type="domain" description="HTH araC/xylS-type" evidence="4">
    <location>
        <begin position="188"/>
        <end position="286"/>
    </location>
</feature>
<evidence type="ECO:0000256" key="1">
    <source>
        <dbReference type="ARBA" id="ARBA00023015"/>
    </source>
</evidence>
<accession>A0A848J8H4</accession>
<evidence type="ECO:0000256" key="2">
    <source>
        <dbReference type="ARBA" id="ARBA00023125"/>
    </source>
</evidence>
<dbReference type="SUPFAM" id="SSF46689">
    <property type="entry name" value="Homeodomain-like"/>
    <property type="match status" value="2"/>
</dbReference>
<evidence type="ECO:0000313" key="6">
    <source>
        <dbReference type="Proteomes" id="UP000559010"/>
    </source>
</evidence>
<proteinExistence type="predicted"/>
<dbReference type="Pfam" id="PF22200">
    <property type="entry name" value="ExsA_N"/>
    <property type="match status" value="1"/>
</dbReference>
<evidence type="ECO:0000256" key="3">
    <source>
        <dbReference type="ARBA" id="ARBA00023163"/>
    </source>
</evidence>
<dbReference type="Proteomes" id="UP000559010">
    <property type="component" value="Unassembled WGS sequence"/>
</dbReference>
<dbReference type="PANTHER" id="PTHR43280:SF2">
    <property type="entry name" value="HTH-TYPE TRANSCRIPTIONAL REGULATOR EXSA"/>
    <property type="match status" value="1"/>
</dbReference>
<gene>
    <name evidence="5" type="ORF">HH304_20440</name>
</gene>
<dbReference type="GO" id="GO:0043565">
    <property type="term" value="F:sequence-specific DNA binding"/>
    <property type="evidence" value="ECO:0007669"/>
    <property type="project" value="InterPro"/>
</dbReference>
<organism evidence="5 6">
    <name type="scientific">Marinigracilibium pacificum</name>
    <dbReference type="NCBI Taxonomy" id="2729599"/>
    <lineage>
        <taxon>Bacteria</taxon>
        <taxon>Pseudomonadati</taxon>
        <taxon>Bacteroidota</taxon>
        <taxon>Cytophagia</taxon>
        <taxon>Cytophagales</taxon>
        <taxon>Flammeovirgaceae</taxon>
        <taxon>Marinigracilibium</taxon>
    </lineage>
</organism>
<dbReference type="GO" id="GO:0003700">
    <property type="term" value="F:DNA-binding transcription factor activity"/>
    <property type="evidence" value="ECO:0007669"/>
    <property type="project" value="InterPro"/>
</dbReference>
<keyword evidence="1" id="KW-0805">Transcription regulation</keyword>
<keyword evidence="2" id="KW-0238">DNA-binding</keyword>
<dbReference type="PROSITE" id="PS01124">
    <property type="entry name" value="HTH_ARAC_FAMILY_2"/>
    <property type="match status" value="1"/>
</dbReference>
<keyword evidence="6" id="KW-1185">Reference proteome</keyword>
<comment type="caution">
    <text evidence="5">The sequence shown here is derived from an EMBL/GenBank/DDBJ whole genome shotgun (WGS) entry which is preliminary data.</text>
</comment>
<dbReference type="SMART" id="SM00342">
    <property type="entry name" value="HTH_ARAC"/>
    <property type="match status" value="1"/>
</dbReference>